<dbReference type="InParanoid" id="F4WA76"/>
<dbReference type="Proteomes" id="UP000007755">
    <property type="component" value="Unassembled WGS sequence"/>
</dbReference>
<sequence>MRGLFRVPFSAGELAVWSSRPGMLVGSKSVHRRNSEPPVIGLGELHVRAPSVKLACWEYRFRNWQNSARVCTARILGQRDINAKAVFSETVNVLRLRGGGNSPSGVGDDGSGASARSGGDCGFPLLRDANFTFFDGNLRSFVKAETVVRRAVMSRLD</sequence>
<reference evidence="1" key="1">
    <citation type="submission" date="2011-02" db="EMBL/GenBank/DDBJ databases">
        <title>The genome of the leaf-cutting ant Acromyrmex echinatior suggests key adaptations to social evolution and fungus farming.</title>
        <authorList>
            <person name="Nygaard S."/>
            <person name="Zhang G."/>
        </authorList>
    </citation>
    <scope>NUCLEOTIDE SEQUENCE</scope>
</reference>
<dbReference type="EMBL" id="GL888043">
    <property type="protein sequence ID" value="EGI68905.1"/>
    <property type="molecule type" value="Genomic_DNA"/>
</dbReference>
<protein>
    <submittedName>
        <fullName evidence="1">Uncharacterized protein</fullName>
    </submittedName>
</protein>
<gene>
    <name evidence="1" type="ORF">G5I_02397</name>
</gene>
<accession>F4WA76</accession>
<dbReference type="AlphaFoldDB" id="F4WA76"/>
<proteinExistence type="predicted"/>
<keyword evidence="2" id="KW-1185">Reference proteome</keyword>
<evidence type="ECO:0000313" key="1">
    <source>
        <dbReference type="EMBL" id="EGI68905.1"/>
    </source>
</evidence>
<name>F4WA76_ACREC</name>
<evidence type="ECO:0000313" key="2">
    <source>
        <dbReference type="Proteomes" id="UP000007755"/>
    </source>
</evidence>
<organism evidence="2">
    <name type="scientific">Acromyrmex echinatior</name>
    <name type="common">Panamanian leafcutter ant</name>
    <name type="synonym">Acromyrmex octospinosus echinatior</name>
    <dbReference type="NCBI Taxonomy" id="103372"/>
    <lineage>
        <taxon>Eukaryota</taxon>
        <taxon>Metazoa</taxon>
        <taxon>Ecdysozoa</taxon>
        <taxon>Arthropoda</taxon>
        <taxon>Hexapoda</taxon>
        <taxon>Insecta</taxon>
        <taxon>Pterygota</taxon>
        <taxon>Neoptera</taxon>
        <taxon>Endopterygota</taxon>
        <taxon>Hymenoptera</taxon>
        <taxon>Apocrita</taxon>
        <taxon>Aculeata</taxon>
        <taxon>Formicoidea</taxon>
        <taxon>Formicidae</taxon>
        <taxon>Myrmicinae</taxon>
        <taxon>Acromyrmex</taxon>
    </lineage>
</organism>